<evidence type="ECO:0000256" key="2">
    <source>
        <dbReference type="ARBA" id="ARBA00007165"/>
    </source>
</evidence>
<dbReference type="Proteomes" id="UP000244892">
    <property type="component" value="Chromosome"/>
</dbReference>
<proteinExistence type="inferred from homology"/>
<keyword evidence="4 6" id="KW-1133">Transmembrane helix</keyword>
<keyword evidence="3 6" id="KW-0812">Transmembrane</keyword>
<sequence>MTLPPKPQGTGRRVVVALAALAATGLTVWLGCWQLGRAETKAALANQVAHQASLPTWTAADWPCDAQATSTLPLQRPVRLRGQWLHERTVLLDNRSMDGRSGLIVVTPLRLDERAACPGAIVLVQRGWLPRDPAAPRDAAYLPAVPRPPGLVEVQGRLVAEPSRVYSIAQEPQPKGAAPVLRQNVDPAFWAAWLGQSPLAGTVLQLQAGAELARADATAPEAPAGDGLWRRWPAVDHGQGKHLGYAVQWFALAALITGLYVWHQLIRPRRAADRTLAHVDP</sequence>
<dbReference type="PANTHER" id="PTHR23427">
    <property type="entry name" value="SURFEIT LOCUS PROTEIN"/>
    <property type="match status" value="1"/>
</dbReference>
<comment type="caution">
    <text evidence="6">Lacks conserved residue(s) required for the propagation of feature annotation.</text>
</comment>
<evidence type="ECO:0000256" key="5">
    <source>
        <dbReference type="ARBA" id="ARBA00023136"/>
    </source>
</evidence>
<dbReference type="CDD" id="cd06662">
    <property type="entry name" value="SURF1"/>
    <property type="match status" value="1"/>
</dbReference>
<dbReference type="PANTHER" id="PTHR23427:SF2">
    <property type="entry name" value="SURFEIT LOCUS PROTEIN 1"/>
    <property type="match status" value="1"/>
</dbReference>
<name>A0A2U8FP10_9BURK</name>
<keyword evidence="6" id="KW-1003">Cell membrane</keyword>
<dbReference type="AlphaFoldDB" id="A0A2U8FP10"/>
<evidence type="ECO:0000256" key="3">
    <source>
        <dbReference type="ARBA" id="ARBA00022692"/>
    </source>
</evidence>
<dbReference type="GO" id="GO:0005886">
    <property type="term" value="C:plasma membrane"/>
    <property type="evidence" value="ECO:0007669"/>
    <property type="project" value="UniProtKB-SubCell"/>
</dbReference>
<reference evidence="7 8" key="1">
    <citation type="submission" date="2018-05" db="EMBL/GenBank/DDBJ databases">
        <title>complete genome sequence of Aquabacterium olei NBRC 110486.</title>
        <authorList>
            <person name="Tang B."/>
            <person name="Chang J."/>
            <person name="Zhang L."/>
            <person name="Yang H."/>
        </authorList>
    </citation>
    <scope>NUCLEOTIDE SEQUENCE [LARGE SCALE GENOMIC DNA]</scope>
    <source>
        <strain evidence="7 8">NBRC 110486</strain>
    </source>
</reference>
<gene>
    <name evidence="7" type="ORF">DEH84_04620</name>
</gene>
<evidence type="ECO:0000313" key="7">
    <source>
        <dbReference type="EMBL" id="AWI52782.1"/>
    </source>
</evidence>
<dbReference type="EMBL" id="CP029210">
    <property type="protein sequence ID" value="AWI52782.1"/>
    <property type="molecule type" value="Genomic_DNA"/>
</dbReference>
<organism evidence="7 8">
    <name type="scientific">Aquabacterium olei</name>
    <dbReference type="NCBI Taxonomy" id="1296669"/>
    <lineage>
        <taxon>Bacteria</taxon>
        <taxon>Pseudomonadati</taxon>
        <taxon>Pseudomonadota</taxon>
        <taxon>Betaproteobacteria</taxon>
        <taxon>Burkholderiales</taxon>
        <taxon>Aquabacterium</taxon>
    </lineage>
</organism>
<dbReference type="InterPro" id="IPR002994">
    <property type="entry name" value="Surf1/Shy1"/>
</dbReference>
<keyword evidence="5 6" id="KW-0472">Membrane</keyword>
<comment type="similarity">
    <text evidence="2 6">Belongs to the SURF1 family.</text>
</comment>
<feature type="transmembrane region" description="Helical" evidence="6">
    <location>
        <begin position="243"/>
        <end position="262"/>
    </location>
</feature>
<accession>A0A2U8FP10</accession>
<dbReference type="InterPro" id="IPR045214">
    <property type="entry name" value="Surf1/Surf4"/>
</dbReference>
<comment type="subcellular location">
    <subcellularLocation>
        <location evidence="6">Cell membrane</location>
        <topology evidence="6">Multi-pass membrane protein</topology>
    </subcellularLocation>
    <subcellularLocation>
        <location evidence="1">Membrane</location>
    </subcellularLocation>
</comment>
<dbReference type="Pfam" id="PF02104">
    <property type="entry name" value="SURF1"/>
    <property type="match status" value="1"/>
</dbReference>
<evidence type="ECO:0000313" key="8">
    <source>
        <dbReference type="Proteomes" id="UP000244892"/>
    </source>
</evidence>
<dbReference type="RefSeq" id="WP_109035190.1">
    <property type="nucleotide sequence ID" value="NZ_CP029210.1"/>
</dbReference>
<evidence type="ECO:0000256" key="6">
    <source>
        <dbReference type="RuleBase" id="RU363076"/>
    </source>
</evidence>
<dbReference type="PROSITE" id="PS50895">
    <property type="entry name" value="SURF1"/>
    <property type="match status" value="1"/>
</dbReference>
<dbReference type="PROSITE" id="PS51257">
    <property type="entry name" value="PROKAR_LIPOPROTEIN"/>
    <property type="match status" value="1"/>
</dbReference>
<evidence type="ECO:0000256" key="1">
    <source>
        <dbReference type="ARBA" id="ARBA00004370"/>
    </source>
</evidence>
<protein>
    <recommendedName>
        <fullName evidence="6">SURF1-like protein</fullName>
    </recommendedName>
</protein>
<dbReference type="OrthoDB" id="9789940at2"/>
<dbReference type="KEGG" id="aon:DEH84_04620"/>
<evidence type="ECO:0000256" key="4">
    <source>
        <dbReference type="ARBA" id="ARBA00022989"/>
    </source>
</evidence>
<keyword evidence="8" id="KW-1185">Reference proteome</keyword>